<dbReference type="FunFam" id="3.30.160.60:FF:000425">
    <property type="entry name" value="PLAG1 like zinc finger 1"/>
    <property type="match status" value="1"/>
</dbReference>
<accession>A0A8S4PDT1</accession>
<evidence type="ECO:0000256" key="4">
    <source>
        <dbReference type="ARBA" id="ARBA00022771"/>
    </source>
</evidence>
<keyword evidence="6 9" id="KW-0440">LIM domain</keyword>
<reference evidence="12" key="1">
    <citation type="submission" date="2022-03" db="EMBL/GenBank/DDBJ databases">
        <authorList>
            <person name="Martin C."/>
        </authorList>
    </citation>
    <scope>NUCLEOTIDE SEQUENCE</scope>
</reference>
<evidence type="ECO:0000259" key="10">
    <source>
        <dbReference type="PROSITE" id="PS50023"/>
    </source>
</evidence>
<dbReference type="Proteomes" id="UP000749559">
    <property type="component" value="Unassembled WGS sequence"/>
</dbReference>
<dbReference type="GO" id="GO:0000981">
    <property type="term" value="F:DNA-binding transcription factor activity, RNA polymerase II-specific"/>
    <property type="evidence" value="ECO:0007669"/>
    <property type="project" value="TreeGrafter"/>
</dbReference>
<keyword evidence="3" id="KW-0677">Repeat</keyword>
<evidence type="ECO:0000256" key="5">
    <source>
        <dbReference type="ARBA" id="ARBA00022833"/>
    </source>
</evidence>
<dbReference type="InterPro" id="IPR001781">
    <property type="entry name" value="Znf_LIM"/>
</dbReference>
<organism evidence="12 13">
    <name type="scientific">Owenia fusiformis</name>
    <name type="common">Polychaete worm</name>
    <dbReference type="NCBI Taxonomy" id="6347"/>
    <lineage>
        <taxon>Eukaryota</taxon>
        <taxon>Metazoa</taxon>
        <taxon>Spiralia</taxon>
        <taxon>Lophotrochozoa</taxon>
        <taxon>Annelida</taxon>
        <taxon>Polychaeta</taxon>
        <taxon>Sedentaria</taxon>
        <taxon>Canalipalpata</taxon>
        <taxon>Sabellida</taxon>
        <taxon>Oweniida</taxon>
        <taxon>Oweniidae</taxon>
        <taxon>Owenia</taxon>
    </lineage>
</organism>
<dbReference type="PROSITE" id="PS50023">
    <property type="entry name" value="LIM_DOMAIN_2"/>
    <property type="match status" value="1"/>
</dbReference>
<dbReference type="GO" id="GO:0008270">
    <property type="term" value="F:zinc ion binding"/>
    <property type="evidence" value="ECO:0007669"/>
    <property type="project" value="UniProtKB-KW"/>
</dbReference>
<evidence type="ECO:0000256" key="2">
    <source>
        <dbReference type="ARBA" id="ARBA00022723"/>
    </source>
</evidence>
<dbReference type="InterPro" id="IPR013087">
    <property type="entry name" value="Znf_C2H2_type"/>
</dbReference>
<comment type="caution">
    <text evidence="12">The sequence shown here is derived from an EMBL/GenBank/DDBJ whole genome shotgun (WGS) entry which is preliminary data.</text>
</comment>
<evidence type="ECO:0000256" key="8">
    <source>
        <dbReference type="PROSITE-ProRule" id="PRU00042"/>
    </source>
</evidence>
<dbReference type="AlphaFoldDB" id="A0A8S4PDT1"/>
<protein>
    <submittedName>
        <fullName evidence="12">Uncharacterized protein</fullName>
    </submittedName>
</protein>
<keyword evidence="5 9" id="KW-0862">Zinc</keyword>
<evidence type="ECO:0000259" key="11">
    <source>
        <dbReference type="PROSITE" id="PS50157"/>
    </source>
</evidence>
<keyword evidence="13" id="KW-1185">Reference proteome</keyword>
<evidence type="ECO:0000256" key="3">
    <source>
        <dbReference type="ARBA" id="ARBA00022737"/>
    </source>
</evidence>
<dbReference type="GO" id="GO:0005634">
    <property type="term" value="C:nucleus"/>
    <property type="evidence" value="ECO:0007669"/>
    <property type="project" value="UniProtKB-SubCell"/>
</dbReference>
<evidence type="ECO:0000256" key="7">
    <source>
        <dbReference type="ARBA" id="ARBA00023242"/>
    </source>
</evidence>
<keyword evidence="4 8" id="KW-0863">Zinc-finger</keyword>
<evidence type="ECO:0000313" key="12">
    <source>
        <dbReference type="EMBL" id="CAH1791494.1"/>
    </source>
</evidence>
<dbReference type="OrthoDB" id="6284678at2759"/>
<feature type="domain" description="C2H2-type" evidence="11">
    <location>
        <begin position="115"/>
        <end position="142"/>
    </location>
</feature>
<dbReference type="SMART" id="SM00355">
    <property type="entry name" value="ZnF_C2H2"/>
    <property type="match status" value="7"/>
</dbReference>
<feature type="domain" description="LIM zinc-binding" evidence="10">
    <location>
        <begin position="115"/>
        <end position="180"/>
    </location>
</feature>
<evidence type="ECO:0000256" key="9">
    <source>
        <dbReference type="PROSITE-ProRule" id="PRU00125"/>
    </source>
</evidence>
<dbReference type="FunFam" id="3.30.160.60:FF:000100">
    <property type="entry name" value="Zinc finger 45-like"/>
    <property type="match status" value="1"/>
</dbReference>
<evidence type="ECO:0000256" key="6">
    <source>
        <dbReference type="ARBA" id="ARBA00023038"/>
    </source>
</evidence>
<dbReference type="SUPFAM" id="SSF57667">
    <property type="entry name" value="beta-beta-alpha zinc fingers"/>
    <property type="match status" value="3"/>
</dbReference>
<keyword evidence="2 9" id="KW-0479">Metal-binding</keyword>
<dbReference type="PROSITE" id="PS50157">
    <property type="entry name" value="ZINC_FINGER_C2H2_2"/>
    <property type="match status" value="5"/>
</dbReference>
<dbReference type="PROSITE" id="PS00028">
    <property type="entry name" value="ZINC_FINGER_C2H2_1"/>
    <property type="match status" value="4"/>
</dbReference>
<feature type="domain" description="C2H2-type" evidence="11">
    <location>
        <begin position="87"/>
        <end position="114"/>
    </location>
</feature>
<dbReference type="Gene3D" id="3.30.160.60">
    <property type="entry name" value="Classic Zinc Finger"/>
    <property type="match status" value="4"/>
</dbReference>
<dbReference type="InterPro" id="IPR036236">
    <property type="entry name" value="Znf_C2H2_sf"/>
</dbReference>
<keyword evidence="7" id="KW-0539">Nucleus</keyword>
<feature type="domain" description="C2H2-type" evidence="11">
    <location>
        <begin position="169"/>
        <end position="192"/>
    </location>
</feature>
<feature type="domain" description="C2H2-type" evidence="11">
    <location>
        <begin position="141"/>
        <end position="168"/>
    </location>
</feature>
<dbReference type="Pfam" id="PF13894">
    <property type="entry name" value="zf-C2H2_4"/>
    <property type="match status" value="1"/>
</dbReference>
<gene>
    <name evidence="12" type="ORF">OFUS_LOCUS16571</name>
</gene>
<feature type="domain" description="C2H2-type" evidence="11">
    <location>
        <begin position="60"/>
        <end position="87"/>
    </location>
</feature>
<dbReference type="PANTHER" id="PTHR24394">
    <property type="entry name" value="ZINC FINGER PROTEIN"/>
    <property type="match status" value="1"/>
</dbReference>
<name>A0A8S4PDT1_OWEFU</name>
<dbReference type="Pfam" id="PF00096">
    <property type="entry name" value="zf-C2H2"/>
    <property type="match status" value="2"/>
</dbReference>
<sequence length="192" mass="22558">MLYHCYICPHTTTTSKTFTHHMRGHANGRDCFKCRHCELRFHCLGSWSKHMGSHVDAKNFQCDICGMKLKSRSTKQQHLKTHQSLNFVCSLCGQEFKTRKSLIFHELRHNDIRLHVCDECGKSFTHPHLLKRHQSYHNKQFKCQTCGKKFGLRHNLKVHEYTHTGEKPHCCQHCGKGFAQTTSLQHHYKNCK</sequence>
<evidence type="ECO:0000313" key="13">
    <source>
        <dbReference type="Proteomes" id="UP000749559"/>
    </source>
</evidence>
<proteinExistence type="predicted"/>
<evidence type="ECO:0000256" key="1">
    <source>
        <dbReference type="ARBA" id="ARBA00004123"/>
    </source>
</evidence>
<dbReference type="FunFam" id="3.30.160.60:FF:000688">
    <property type="entry name" value="zinc finger protein 197 isoform X1"/>
    <property type="match status" value="1"/>
</dbReference>
<dbReference type="EMBL" id="CAIIXF020000008">
    <property type="protein sequence ID" value="CAH1791494.1"/>
    <property type="molecule type" value="Genomic_DNA"/>
</dbReference>
<comment type="subcellular location">
    <subcellularLocation>
        <location evidence="1">Nucleus</location>
    </subcellularLocation>
</comment>
<dbReference type="PANTHER" id="PTHR24394:SF29">
    <property type="entry name" value="MYONEURIN"/>
    <property type="match status" value="1"/>
</dbReference>